<keyword evidence="2" id="KW-1277">Toxin-antitoxin system</keyword>
<dbReference type="PANTHER" id="PTHR35601">
    <property type="entry name" value="TOXIN RELE"/>
    <property type="match status" value="1"/>
</dbReference>
<accession>A0ABU8RMW7</accession>
<name>A0ABU8RMW7_9ACTN</name>
<keyword evidence="4" id="KW-1185">Reference proteome</keyword>
<protein>
    <submittedName>
        <fullName evidence="3">Type II toxin-antitoxin system RelE/ParE family toxin</fullName>
    </submittedName>
</protein>
<dbReference type="EMBL" id="JBBIAA010000023">
    <property type="protein sequence ID" value="MEJ5946434.1"/>
    <property type="molecule type" value="Genomic_DNA"/>
</dbReference>
<evidence type="ECO:0000313" key="3">
    <source>
        <dbReference type="EMBL" id="MEJ5946434.1"/>
    </source>
</evidence>
<evidence type="ECO:0000256" key="1">
    <source>
        <dbReference type="ARBA" id="ARBA00006226"/>
    </source>
</evidence>
<proteinExistence type="inferred from homology"/>
<dbReference type="Proteomes" id="UP001387100">
    <property type="component" value="Unassembled WGS sequence"/>
</dbReference>
<comment type="caution">
    <text evidence="3">The sequence shown here is derived from an EMBL/GenBank/DDBJ whole genome shotgun (WGS) entry which is preliminary data.</text>
</comment>
<evidence type="ECO:0000256" key="2">
    <source>
        <dbReference type="ARBA" id="ARBA00022649"/>
    </source>
</evidence>
<dbReference type="Pfam" id="PF05016">
    <property type="entry name" value="ParE_toxin"/>
    <property type="match status" value="1"/>
</dbReference>
<dbReference type="RefSeq" id="WP_339575817.1">
    <property type="nucleotide sequence ID" value="NZ_JBBIAA010000023.1"/>
</dbReference>
<dbReference type="InterPro" id="IPR007712">
    <property type="entry name" value="RelE/ParE_toxin"/>
</dbReference>
<reference evidence="3 4" key="1">
    <citation type="journal article" date="2017" name="Int. J. Syst. Evol. Microbiol.">
        <title>Pseudokineococcus basanitobsidens sp. nov., isolated from volcanic rock.</title>
        <authorList>
            <person name="Lee D.W."/>
            <person name="Park M.Y."/>
            <person name="Kim J.J."/>
            <person name="Kim B.S."/>
        </authorList>
    </citation>
    <scope>NUCLEOTIDE SEQUENCE [LARGE SCALE GENOMIC DNA]</scope>
    <source>
        <strain evidence="3 4">DSM 103726</strain>
    </source>
</reference>
<evidence type="ECO:0000313" key="4">
    <source>
        <dbReference type="Proteomes" id="UP001387100"/>
    </source>
</evidence>
<comment type="similarity">
    <text evidence="1">Belongs to the RelE toxin family.</text>
</comment>
<dbReference type="SUPFAM" id="SSF143011">
    <property type="entry name" value="RelE-like"/>
    <property type="match status" value="1"/>
</dbReference>
<gene>
    <name evidence="3" type="ORF">WDZ17_14145</name>
</gene>
<dbReference type="PANTHER" id="PTHR35601:SF1">
    <property type="entry name" value="TOXIN RELE"/>
    <property type="match status" value="1"/>
</dbReference>
<dbReference type="Gene3D" id="3.30.2310.20">
    <property type="entry name" value="RelE-like"/>
    <property type="match status" value="1"/>
</dbReference>
<sequence length="96" mass="10929">MTTSHDEEAGYDVVLTRSARRALEEQLPKAVAAAAFEFIAGPLRTDPRRVGTPLREPLAPLWSARRGEYRILYRIIDRRLVVEVVSAAHRRDAYHC</sequence>
<dbReference type="InterPro" id="IPR035093">
    <property type="entry name" value="RelE/ParE_toxin_dom_sf"/>
</dbReference>
<organism evidence="3 4">
    <name type="scientific">Pseudokineococcus basanitobsidens</name>
    <dbReference type="NCBI Taxonomy" id="1926649"/>
    <lineage>
        <taxon>Bacteria</taxon>
        <taxon>Bacillati</taxon>
        <taxon>Actinomycetota</taxon>
        <taxon>Actinomycetes</taxon>
        <taxon>Kineosporiales</taxon>
        <taxon>Kineosporiaceae</taxon>
        <taxon>Pseudokineococcus</taxon>
    </lineage>
</organism>